<protein>
    <recommendedName>
        <fullName evidence="1">ATPase AAA-type core domain-containing protein</fullName>
    </recommendedName>
</protein>
<dbReference type="Proteomes" id="UP000015347">
    <property type="component" value="Unassembled WGS sequence"/>
</dbReference>
<accession>S9RF41</accession>
<keyword evidence="3" id="KW-1185">Reference proteome</keyword>
<dbReference type="eggNOG" id="COG4637">
    <property type="taxonomic scope" value="Bacteria"/>
</dbReference>
<evidence type="ECO:0000259" key="1">
    <source>
        <dbReference type="Pfam" id="PF13304"/>
    </source>
</evidence>
<evidence type="ECO:0000313" key="2">
    <source>
        <dbReference type="EMBL" id="EPX76730.1"/>
    </source>
</evidence>
<dbReference type="PANTHER" id="PTHR40396:SF1">
    <property type="entry name" value="ATPASE AAA-TYPE CORE DOMAIN-CONTAINING PROTEIN"/>
    <property type="match status" value="1"/>
</dbReference>
<gene>
    <name evidence="2" type="ORF">Salmuc_05270</name>
</gene>
<dbReference type="STRING" id="1123237.Salmuc_05270"/>
<evidence type="ECO:0000313" key="3">
    <source>
        <dbReference type="Proteomes" id="UP000015347"/>
    </source>
</evidence>
<dbReference type="HOGENOM" id="CLU_093086_0_0_5"/>
<sequence>MDMTRGQPEAGPQERLSRTGDNLANVVQYLAEQHPDRLEEIFKTLRRRIPQIDRVLAEAMPDGRLLLTIKDGPFDNPILAKFASDGTLKMLAYLVLLYDPDPAPFIGVEEPENFLHPRLLYELAEECRVAAQGSQVLVTTHSPFFINALKSEEVRVLYRTEDGYTKVKSASEIRGINEFLSAGALLGDLWVEGHFGVGDPLSPSMVRPA</sequence>
<proteinExistence type="predicted"/>
<organism evidence="2 3">
    <name type="scientific">Salipiger mucosus DSM 16094</name>
    <dbReference type="NCBI Taxonomy" id="1123237"/>
    <lineage>
        <taxon>Bacteria</taxon>
        <taxon>Pseudomonadati</taxon>
        <taxon>Pseudomonadota</taxon>
        <taxon>Alphaproteobacteria</taxon>
        <taxon>Rhodobacterales</taxon>
        <taxon>Roseobacteraceae</taxon>
        <taxon>Salipiger</taxon>
    </lineage>
</organism>
<dbReference type="GO" id="GO:0016887">
    <property type="term" value="F:ATP hydrolysis activity"/>
    <property type="evidence" value="ECO:0007669"/>
    <property type="project" value="InterPro"/>
</dbReference>
<dbReference type="Gene3D" id="3.40.50.300">
    <property type="entry name" value="P-loop containing nucleotide triphosphate hydrolases"/>
    <property type="match status" value="1"/>
</dbReference>
<dbReference type="SUPFAM" id="SSF52540">
    <property type="entry name" value="P-loop containing nucleoside triphosphate hydrolases"/>
    <property type="match status" value="1"/>
</dbReference>
<reference evidence="3" key="1">
    <citation type="journal article" date="2014" name="Stand. Genomic Sci.">
        <title>Genome sequence of the exopolysaccharide-producing Salipiger mucosus type strain (DSM 16094(T)), a moderately halophilic member of the Roseobacter clade.</title>
        <authorList>
            <person name="Riedel T."/>
            <person name="Spring S."/>
            <person name="Fiebig A."/>
            <person name="Petersen J."/>
            <person name="Kyrpides N.C."/>
            <person name="Goker M."/>
            <person name="Klenk H.P."/>
        </authorList>
    </citation>
    <scope>NUCLEOTIDE SEQUENCE [LARGE SCALE GENOMIC DNA]</scope>
    <source>
        <strain evidence="3">DSM 16094</strain>
    </source>
</reference>
<dbReference type="InterPro" id="IPR027417">
    <property type="entry name" value="P-loop_NTPase"/>
</dbReference>
<dbReference type="EMBL" id="APVH01000044">
    <property type="protein sequence ID" value="EPX76730.1"/>
    <property type="molecule type" value="Genomic_DNA"/>
</dbReference>
<dbReference type="AlphaFoldDB" id="S9RF41"/>
<dbReference type="GO" id="GO:0005524">
    <property type="term" value="F:ATP binding"/>
    <property type="evidence" value="ECO:0007669"/>
    <property type="project" value="InterPro"/>
</dbReference>
<comment type="caution">
    <text evidence="2">The sequence shown here is derived from an EMBL/GenBank/DDBJ whole genome shotgun (WGS) entry which is preliminary data.</text>
</comment>
<dbReference type="InterPro" id="IPR003959">
    <property type="entry name" value="ATPase_AAA_core"/>
</dbReference>
<feature type="domain" description="ATPase AAA-type core" evidence="1">
    <location>
        <begin position="71"/>
        <end position="147"/>
    </location>
</feature>
<dbReference type="Pfam" id="PF13304">
    <property type="entry name" value="AAA_21"/>
    <property type="match status" value="1"/>
</dbReference>
<name>S9RF41_9RHOB</name>
<dbReference type="PANTHER" id="PTHR40396">
    <property type="entry name" value="ATPASE-LIKE PROTEIN"/>
    <property type="match status" value="1"/>
</dbReference>